<feature type="region of interest" description="Disordered" evidence="1">
    <location>
        <begin position="164"/>
        <end position="243"/>
    </location>
</feature>
<dbReference type="Proteomes" id="UP000518752">
    <property type="component" value="Unassembled WGS sequence"/>
</dbReference>
<feature type="region of interest" description="Disordered" evidence="1">
    <location>
        <begin position="300"/>
        <end position="334"/>
    </location>
</feature>
<feature type="compositionally biased region" description="Basic residues" evidence="1">
    <location>
        <begin position="202"/>
        <end position="211"/>
    </location>
</feature>
<accession>A0A8H5GDN0</accession>
<evidence type="ECO:0000256" key="1">
    <source>
        <dbReference type="SAM" id="MobiDB-lite"/>
    </source>
</evidence>
<keyword evidence="4" id="KW-1185">Reference proteome</keyword>
<evidence type="ECO:0000259" key="2">
    <source>
        <dbReference type="Pfam" id="PF20149"/>
    </source>
</evidence>
<dbReference type="EMBL" id="JAACJN010000196">
    <property type="protein sequence ID" value="KAF5362815.1"/>
    <property type="molecule type" value="Genomic_DNA"/>
</dbReference>
<sequence length="530" mass="59986">MNYGQCSVRYAFAQDARIRVVEFYGFSTMDGSSKSSLINWLTTGYKFHYDPVNVNDQMLIQELHRKKIIPIQLIALVAVTIYHCLSEHSSGSSNRNDVSGTNLVDCYDDMIGHLQLISDNTPEYLELLQEWLYQKMMTKPRVVAPANFNYGALTAYARVEREVDKKQAEERREVKQKKGEEKKRAERQRKEEEEREKERKKAERKRRKGEVRRREERKKAERKEESRSKREEQKGDLEEDDEPQSQAYLEELDKQQDQLVGSDDSPLPGLAAEEIDEVVVNEEGPAKVQLPSIEVIDVETGEEEMPNDRGSRGKGTSREVVGQQSKPGVTTRRSVRTKNKVLSGMRMIAGPGVISGPKCAIPFNLIAPVLLLGLYHSGPKITQPPLIYLLNYTLDFPSHSHSTSNPITNLKQSRPQPLMLQLLYSTWSTIHRGAPMPMFPYGALRPLLTPTSAHNSTTSRAYVDPPISVNRLSASQPLSATSKELRWGPIETHWPVDVQQISQTRLHAEAAAWAQRTHPPAPISPGSPPF</sequence>
<proteinExistence type="predicted"/>
<protein>
    <recommendedName>
        <fullName evidence="2">DUF6532 domain-containing protein</fullName>
    </recommendedName>
</protein>
<organism evidence="3 4">
    <name type="scientific">Collybiopsis confluens</name>
    <dbReference type="NCBI Taxonomy" id="2823264"/>
    <lineage>
        <taxon>Eukaryota</taxon>
        <taxon>Fungi</taxon>
        <taxon>Dikarya</taxon>
        <taxon>Basidiomycota</taxon>
        <taxon>Agaricomycotina</taxon>
        <taxon>Agaricomycetes</taxon>
        <taxon>Agaricomycetidae</taxon>
        <taxon>Agaricales</taxon>
        <taxon>Marasmiineae</taxon>
        <taxon>Omphalotaceae</taxon>
        <taxon>Collybiopsis</taxon>
    </lineage>
</organism>
<gene>
    <name evidence="3" type="ORF">D9757_014267</name>
</gene>
<reference evidence="3 4" key="1">
    <citation type="journal article" date="2020" name="ISME J.">
        <title>Uncovering the hidden diversity of litter-decomposition mechanisms in mushroom-forming fungi.</title>
        <authorList>
            <person name="Floudas D."/>
            <person name="Bentzer J."/>
            <person name="Ahren D."/>
            <person name="Johansson T."/>
            <person name="Persson P."/>
            <person name="Tunlid A."/>
        </authorList>
    </citation>
    <scope>NUCLEOTIDE SEQUENCE [LARGE SCALE GENOMIC DNA]</scope>
    <source>
        <strain evidence="3 4">CBS 406.79</strain>
    </source>
</reference>
<dbReference type="InterPro" id="IPR045341">
    <property type="entry name" value="DUF6532"/>
</dbReference>
<evidence type="ECO:0000313" key="3">
    <source>
        <dbReference type="EMBL" id="KAF5362815.1"/>
    </source>
</evidence>
<feature type="region of interest" description="Disordered" evidence="1">
    <location>
        <begin position="510"/>
        <end position="530"/>
    </location>
</feature>
<feature type="compositionally biased region" description="Pro residues" evidence="1">
    <location>
        <begin position="519"/>
        <end position="530"/>
    </location>
</feature>
<evidence type="ECO:0000313" key="4">
    <source>
        <dbReference type="Proteomes" id="UP000518752"/>
    </source>
</evidence>
<feature type="compositionally biased region" description="Basic and acidic residues" evidence="1">
    <location>
        <begin position="212"/>
        <end position="236"/>
    </location>
</feature>
<dbReference type="Pfam" id="PF20149">
    <property type="entry name" value="DUF6532"/>
    <property type="match status" value="1"/>
</dbReference>
<feature type="compositionally biased region" description="Polar residues" evidence="1">
    <location>
        <begin position="322"/>
        <end position="332"/>
    </location>
</feature>
<comment type="caution">
    <text evidence="3">The sequence shown here is derived from an EMBL/GenBank/DDBJ whole genome shotgun (WGS) entry which is preliminary data.</text>
</comment>
<feature type="domain" description="DUF6532" evidence="2">
    <location>
        <begin position="7"/>
        <end position="115"/>
    </location>
</feature>
<name>A0A8H5GDN0_9AGAR</name>
<feature type="compositionally biased region" description="Basic and acidic residues" evidence="1">
    <location>
        <begin position="164"/>
        <end position="201"/>
    </location>
</feature>
<dbReference type="AlphaFoldDB" id="A0A8H5GDN0"/>